<accession>A0A212JG80</accession>
<proteinExistence type="inferred from homology"/>
<feature type="modified residue" description="O-(pantetheine 4'-phosphoryl)serine" evidence="3">
    <location>
        <position position="39"/>
    </location>
</feature>
<evidence type="ECO:0000256" key="3">
    <source>
        <dbReference type="HAMAP-Rule" id="MF_01217"/>
    </source>
</evidence>
<feature type="domain" description="Carrier" evidence="4">
    <location>
        <begin position="4"/>
        <end position="80"/>
    </location>
</feature>
<keyword evidence="1 3" id="KW-0596">Phosphopantetheine</keyword>
<sequence>MTDEQIIAMADEALAAEFELDPEQMKPEARFREDLDLDSLDAVDMVIVLEKTFSIKIGRDPAIMSIRTIEDMHNYIIAKKREFEKAQ</sequence>
<comment type="subcellular location">
    <subcellularLocation>
        <location evidence="3">Cytoplasm</location>
    </subcellularLocation>
</comment>
<organism evidence="5">
    <name type="scientific">uncultured delta proteobacterium</name>
    <dbReference type="NCBI Taxonomy" id="34034"/>
    <lineage>
        <taxon>Bacteria</taxon>
        <taxon>Deltaproteobacteria</taxon>
        <taxon>environmental samples</taxon>
    </lineage>
</organism>
<dbReference type="Pfam" id="PF00550">
    <property type="entry name" value="PP-binding"/>
    <property type="match status" value="1"/>
</dbReference>
<dbReference type="SUPFAM" id="SSF47336">
    <property type="entry name" value="ACP-like"/>
    <property type="match status" value="1"/>
</dbReference>
<dbReference type="EMBL" id="FLUQ01000001">
    <property type="protein sequence ID" value="SBV98265.1"/>
    <property type="molecule type" value="Genomic_DNA"/>
</dbReference>
<keyword evidence="3" id="KW-0444">Lipid biosynthesis</keyword>
<dbReference type="InterPro" id="IPR036736">
    <property type="entry name" value="ACP-like_sf"/>
</dbReference>
<dbReference type="PROSITE" id="PS50075">
    <property type="entry name" value="CARRIER"/>
    <property type="match status" value="1"/>
</dbReference>
<dbReference type="GO" id="GO:0009245">
    <property type="term" value="P:lipid A biosynthetic process"/>
    <property type="evidence" value="ECO:0007669"/>
    <property type="project" value="TreeGrafter"/>
</dbReference>
<dbReference type="GO" id="GO:0005829">
    <property type="term" value="C:cytosol"/>
    <property type="evidence" value="ECO:0007669"/>
    <property type="project" value="TreeGrafter"/>
</dbReference>
<keyword evidence="3" id="KW-0275">Fatty acid biosynthesis</keyword>
<keyword evidence="3" id="KW-0276">Fatty acid metabolism</keyword>
<evidence type="ECO:0000259" key="4">
    <source>
        <dbReference type="PROSITE" id="PS50075"/>
    </source>
</evidence>
<keyword evidence="2 3" id="KW-0597">Phosphoprotein</keyword>
<dbReference type="AlphaFoldDB" id="A0A212JG80"/>
<comment type="similarity">
    <text evidence="3">Belongs to the acyl carrier protein (ACP) family.</text>
</comment>
<dbReference type="GO" id="GO:0000036">
    <property type="term" value="F:acyl carrier activity"/>
    <property type="evidence" value="ECO:0007669"/>
    <property type="project" value="UniProtKB-UniRule"/>
</dbReference>
<name>A0A212JG80_9DELT</name>
<comment type="PTM">
    <text evidence="3">4'-phosphopantetheine is transferred from CoA to a specific serine of apo-ACP by AcpS. This modification is essential for activity because fatty acids are bound in thioester linkage to the sulfhydryl of the prosthetic group.</text>
</comment>
<dbReference type="GO" id="GO:0016020">
    <property type="term" value="C:membrane"/>
    <property type="evidence" value="ECO:0007669"/>
    <property type="project" value="GOC"/>
</dbReference>
<dbReference type="InterPro" id="IPR003231">
    <property type="entry name" value="ACP"/>
</dbReference>
<evidence type="ECO:0000256" key="2">
    <source>
        <dbReference type="ARBA" id="ARBA00022553"/>
    </source>
</evidence>
<keyword evidence="3" id="KW-0443">Lipid metabolism</keyword>
<dbReference type="GO" id="GO:0000035">
    <property type="term" value="F:acyl binding"/>
    <property type="evidence" value="ECO:0007669"/>
    <property type="project" value="TreeGrafter"/>
</dbReference>
<comment type="function">
    <text evidence="3">Carrier of the growing fatty acid chain in fatty acid biosynthesis.</text>
</comment>
<dbReference type="PANTHER" id="PTHR20863">
    <property type="entry name" value="ACYL CARRIER PROTEIN"/>
    <property type="match status" value="1"/>
</dbReference>
<dbReference type="InterPro" id="IPR009081">
    <property type="entry name" value="PP-bd_ACP"/>
</dbReference>
<dbReference type="PANTHER" id="PTHR20863:SF69">
    <property type="entry name" value="ACYL CARRIER PROTEIN"/>
    <property type="match status" value="1"/>
</dbReference>
<evidence type="ECO:0000313" key="5">
    <source>
        <dbReference type="EMBL" id="SBV98265.1"/>
    </source>
</evidence>
<dbReference type="HAMAP" id="MF_01217">
    <property type="entry name" value="Acyl_carrier"/>
    <property type="match status" value="1"/>
</dbReference>
<reference evidence="5" key="1">
    <citation type="submission" date="2016-04" db="EMBL/GenBank/DDBJ databases">
        <authorList>
            <person name="Evans L.H."/>
            <person name="Alamgir A."/>
            <person name="Owens N."/>
            <person name="Weber N.D."/>
            <person name="Virtaneva K."/>
            <person name="Barbian K."/>
            <person name="Babar A."/>
            <person name="Rosenke K."/>
        </authorList>
    </citation>
    <scope>NUCLEOTIDE SEQUENCE</scope>
    <source>
        <strain evidence="5">86</strain>
    </source>
</reference>
<protein>
    <recommendedName>
        <fullName evidence="3">Acyl carrier protein</fullName>
        <shortName evidence="3">ACP</shortName>
    </recommendedName>
</protein>
<dbReference type="Gene3D" id="1.10.1200.10">
    <property type="entry name" value="ACP-like"/>
    <property type="match status" value="1"/>
</dbReference>
<keyword evidence="3" id="KW-0963">Cytoplasm</keyword>
<gene>
    <name evidence="3 5" type="primary">acpP</name>
    <name evidence="5" type="ORF">KL86DPRO_11360</name>
</gene>
<evidence type="ECO:0000256" key="1">
    <source>
        <dbReference type="ARBA" id="ARBA00022450"/>
    </source>
</evidence>
<comment type="pathway">
    <text evidence="3">Lipid metabolism; fatty acid biosynthesis.</text>
</comment>
<dbReference type="UniPathway" id="UPA00094"/>